<gene>
    <name evidence="1" type="ORF">DSCO28_54180</name>
</gene>
<dbReference type="KEGG" id="dov:DSCO28_54180"/>
<accession>A0A5K7ZX73</accession>
<dbReference type="SUPFAM" id="SSF52540">
    <property type="entry name" value="P-loop containing nucleoside triphosphate hydrolases"/>
    <property type="match status" value="1"/>
</dbReference>
<dbReference type="GO" id="GO:0016301">
    <property type="term" value="F:kinase activity"/>
    <property type="evidence" value="ECO:0007669"/>
    <property type="project" value="UniProtKB-KW"/>
</dbReference>
<dbReference type="Pfam" id="PF13189">
    <property type="entry name" value="Cytidylate_kin2"/>
    <property type="match status" value="1"/>
</dbReference>
<organism evidence="1 2">
    <name type="scientific">Desulfosarcina ovata subsp. sediminis</name>
    <dbReference type="NCBI Taxonomy" id="885957"/>
    <lineage>
        <taxon>Bacteria</taxon>
        <taxon>Pseudomonadati</taxon>
        <taxon>Thermodesulfobacteriota</taxon>
        <taxon>Desulfobacteria</taxon>
        <taxon>Desulfobacterales</taxon>
        <taxon>Desulfosarcinaceae</taxon>
        <taxon>Desulfosarcina</taxon>
    </lineage>
</organism>
<dbReference type="Gene3D" id="3.40.50.300">
    <property type="entry name" value="P-loop containing nucleotide triphosphate hydrolases"/>
    <property type="match status" value="1"/>
</dbReference>
<keyword evidence="1" id="KW-0808">Transferase</keyword>
<dbReference type="AlphaFoldDB" id="A0A5K7ZX73"/>
<reference evidence="1 2" key="1">
    <citation type="submission" date="2019-11" db="EMBL/GenBank/DDBJ databases">
        <title>Comparative genomics of hydrocarbon-degrading Desulfosarcina strains.</title>
        <authorList>
            <person name="Watanabe M."/>
            <person name="Kojima H."/>
            <person name="Fukui M."/>
        </authorList>
    </citation>
    <scope>NUCLEOTIDE SEQUENCE [LARGE SCALE GENOMIC DNA]</scope>
    <source>
        <strain evidence="1 2">28bB2T</strain>
    </source>
</reference>
<evidence type="ECO:0000313" key="1">
    <source>
        <dbReference type="EMBL" id="BBO84852.1"/>
    </source>
</evidence>
<dbReference type="Proteomes" id="UP000425960">
    <property type="component" value="Chromosome"/>
</dbReference>
<keyword evidence="1" id="KW-0418">Kinase</keyword>
<proteinExistence type="predicted"/>
<evidence type="ECO:0000313" key="2">
    <source>
        <dbReference type="Proteomes" id="UP000425960"/>
    </source>
</evidence>
<dbReference type="RefSeq" id="WP_155324649.1">
    <property type="nucleotide sequence ID" value="NZ_AP021876.1"/>
</dbReference>
<sequence>MAVITVSRQFGAGGITLGKMVADELGYTFADSYVVQRVAKEANVSTHWVESFEKEAGSKLSRFISSMVSQRWLDRVLGDERGYLDEQIYLDYLVLIIAQFADEGNVVILGRGSQYILNDHPDAVHILLVDEPENRIKFMMDRYEMDRKKAERTVNNEDRRRASLYKRLGKADYEDPRLYDLVLNMSQMTLETARDRVCDLAKQKNAES</sequence>
<name>A0A5K7ZX73_9BACT</name>
<dbReference type="InterPro" id="IPR027417">
    <property type="entry name" value="P-loop_NTPase"/>
</dbReference>
<dbReference type="EMBL" id="AP021876">
    <property type="protein sequence ID" value="BBO84852.1"/>
    <property type="molecule type" value="Genomic_DNA"/>
</dbReference>
<protein>
    <submittedName>
        <fullName evidence="1">Cytidylate kinase</fullName>
    </submittedName>
</protein>